<evidence type="ECO:0000313" key="2">
    <source>
        <dbReference type="Proteomes" id="UP001417504"/>
    </source>
</evidence>
<dbReference type="Proteomes" id="UP001417504">
    <property type="component" value="Unassembled WGS sequence"/>
</dbReference>
<comment type="caution">
    <text evidence="1">The sequence shown here is derived from an EMBL/GenBank/DDBJ whole genome shotgun (WGS) entry which is preliminary data.</text>
</comment>
<protein>
    <submittedName>
        <fullName evidence="1">Uncharacterized protein</fullName>
    </submittedName>
</protein>
<reference evidence="1 2" key="1">
    <citation type="submission" date="2024-01" db="EMBL/GenBank/DDBJ databases">
        <title>Genome assemblies of Stephania.</title>
        <authorList>
            <person name="Yang L."/>
        </authorList>
    </citation>
    <scope>NUCLEOTIDE SEQUENCE [LARGE SCALE GENOMIC DNA]</scope>
    <source>
        <strain evidence="1">QJT</strain>
        <tissue evidence="1">Leaf</tissue>
    </source>
</reference>
<proteinExistence type="predicted"/>
<dbReference type="EMBL" id="JBBNAE010000003">
    <property type="protein sequence ID" value="KAK9137337.1"/>
    <property type="molecule type" value="Genomic_DNA"/>
</dbReference>
<dbReference type="AlphaFoldDB" id="A0AAP0JNN2"/>
<name>A0AAP0JNN2_9MAGN</name>
<evidence type="ECO:0000313" key="1">
    <source>
        <dbReference type="EMBL" id="KAK9137337.1"/>
    </source>
</evidence>
<gene>
    <name evidence="1" type="ORF">Sjap_007931</name>
</gene>
<accession>A0AAP0JNN2</accession>
<organism evidence="1 2">
    <name type="scientific">Stephania japonica</name>
    <dbReference type="NCBI Taxonomy" id="461633"/>
    <lineage>
        <taxon>Eukaryota</taxon>
        <taxon>Viridiplantae</taxon>
        <taxon>Streptophyta</taxon>
        <taxon>Embryophyta</taxon>
        <taxon>Tracheophyta</taxon>
        <taxon>Spermatophyta</taxon>
        <taxon>Magnoliopsida</taxon>
        <taxon>Ranunculales</taxon>
        <taxon>Menispermaceae</taxon>
        <taxon>Menispermoideae</taxon>
        <taxon>Cissampelideae</taxon>
        <taxon>Stephania</taxon>
    </lineage>
</organism>
<keyword evidence="2" id="KW-1185">Reference proteome</keyword>
<sequence>MPPPPPSSPLSLEQLRRLLTDLLFSSLLNVHVEALDHLLSHSNNHALPYSSKPSSSKPSSAPPCPPLLLVEALISSLLNSVNVTPRALEREICGGVGALKPLFWSSVELGAMINDPLNPGNGALLSSSRVTLLCNMPVPENAKDAGVTLKNGLGSFCNRLNNYLFTSPTFLHSDFLVIEDTFLANKAIASLIWCARPYMMMEFVLIQRDSNLQPHFEVEAQIQLCLNS</sequence>